<keyword evidence="2" id="KW-1185">Reference proteome</keyword>
<evidence type="ECO:0000313" key="2">
    <source>
        <dbReference type="Proteomes" id="UP001164539"/>
    </source>
</evidence>
<name>A0ACC1XI29_MELAZ</name>
<evidence type="ECO:0000313" key="1">
    <source>
        <dbReference type="EMBL" id="KAJ4710528.1"/>
    </source>
</evidence>
<reference evidence="1 2" key="1">
    <citation type="journal article" date="2023" name="Science">
        <title>Complex scaffold remodeling in plant triterpene biosynthesis.</title>
        <authorList>
            <person name="De La Pena R."/>
            <person name="Hodgson H."/>
            <person name="Liu J.C."/>
            <person name="Stephenson M.J."/>
            <person name="Martin A.C."/>
            <person name="Owen C."/>
            <person name="Harkess A."/>
            <person name="Leebens-Mack J."/>
            <person name="Jimenez L.E."/>
            <person name="Osbourn A."/>
            <person name="Sattely E.S."/>
        </authorList>
    </citation>
    <scope>NUCLEOTIDE SEQUENCE [LARGE SCALE GENOMIC DNA]</scope>
    <source>
        <strain evidence="2">cv. JPN11</strain>
        <tissue evidence="1">Leaf</tissue>
    </source>
</reference>
<dbReference type="EMBL" id="CM051402">
    <property type="protein sequence ID" value="KAJ4710528.1"/>
    <property type="molecule type" value="Genomic_DNA"/>
</dbReference>
<sequence length="122" mass="13323">MSEKGKETDLSKRKAAEDHHDVVPGAEKKARRDNGDGEETGTGTAAATEEEVEEFFAILRRLHVAINYFKNGNAGDKRSLTELEKADVDLVDNGNTVAKDVRDGKNVRLDLNADPESDSDPV</sequence>
<dbReference type="Proteomes" id="UP001164539">
    <property type="component" value="Chromosome 9"/>
</dbReference>
<proteinExistence type="predicted"/>
<gene>
    <name evidence="1" type="ORF">OWV82_016701</name>
</gene>
<organism evidence="1 2">
    <name type="scientific">Melia azedarach</name>
    <name type="common">Chinaberry tree</name>
    <dbReference type="NCBI Taxonomy" id="155640"/>
    <lineage>
        <taxon>Eukaryota</taxon>
        <taxon>Viridiplantae</taxon>
        <taxon>Streptophyta</taxon>
        <taxon>Embryophyta</taxon>
        <taxon>Tracheophyta</taxon>
        <taxon>Spermatophyta</taxon>
        <taxon>Magnoliopsida</taxon>
        <taxon>eudicotyledons</taxon>
        <taxon>Gunneridae</taxon>
        <taxon>Pentapetalae</taxon>
        <taxon>rosids</taxon>
        <taxon>malvids</taxon>
        <taxon>Sapindales</taxon>
        <taxon>Meliaceae</taxon>
        <taxon>Melia</taxon>
    </lineage>
</organism>
<accession>A0ACC1XI29</accession>
<protein>
    <submittedName>
        <fullName evidence="1">Protein NIM1-INTERACTING</fullName>
    </submittedName>
</protein>
<comment type="caution">
    <text evidence="1">The sequence shown here is derived from an EMBL/GenBank/DDBJ whole genome shotgun (WGS) entry which is preliminary data.</text>
</comment>